<name>A0ABV9RX17_9PSEU</name>
<sequence>MPPRLPVTATVYASGEIGPAHVVIIRRTMAHLERLETVSVEDRSAAERLLADDATRLPPRLLARVAARLILAFDPDGAAPPEGEDCRDELHVVRRRDGRLEFTGRLHDPVDGEVFLGAIDPLAEPFGPDDTRSLGRRRIDALKDIVGDSGRPGGLTSDTTTPDDADIEADGDTTAGHGDESALIPQPRRPEPAGSSAAASRPQRPGRALVTITMDLRWLQLATGHGVLDTGTPVDPATVRRWACDAEVVPVVLGSKSEPLDVGRMQRTVTDAIRRALNIRDGGCAFPGCDRPPR</sequence>
<feature type="region of interest" description="Disordered" evidence="1">
    <location>
        <begin position="143"/>
        <end position="206"/>
    </location>
</feature>
<evidence type="ECO:0000313" key="3">
    <source>
        <dbReference type="EMBL" id="MFC4836780.1"/>
    </source>
</evidence>
<feature type="domain" description="DUF222" evidence="2">
    <location>
        <begin position="1"/>
        <end position="281"/>
    </location>
</feature>
<feature type="compositionally biased region" description="Acidic residues" evidence="1">
    <location>
        <begin position="161"/>
        <end position="171"/>
    </location>
</feature>
<feature type="non-terminal residue" evidence="3">
    <location>
        <position position="294"/>
    </location>
</feature>
<dbReference type="Pfam" id="PF02720">
    <property type="entry name" value="DUF222"/>
    <property type="match status" value="1"/>
</dbReference>
<evidence type="ECO:0000256" key="1">
    <source>
        <dbReference type="SAM" id="MobiDB-lite"/>
    </source>
</evidence>
<proteinExistence type="predicted"/>
<evidence type="ECO:0000313" key="4">
    <source>
        <dbReference type="Proteomes" id="UP001595909"/>
    </source>
</evidence>
<reference evidence="4" key="1">
    <citation type="journal article" date="2019" name="Int. J. Syst. Evol. Microbiol.">
        <title>The Global Catalogue of Microorganisms (GCM) 10K type strain sequencing project: providing services to taxonomists for standard genome sequencing and annotation.</title>
        <authorList>
            <consortium name="The Broad Institute Genomics Platform"/>
            <consortium name="The Broad Institute Genome Sequencing Center for Infectious Disease"/>
            <person name="Wu L."/>
            <person name="Ma J."/>
        </authorList>
    </citation>
    <scope>NUCLEOTIDE SEQUENCE [LARGE SCALE GENOMIC DNA]</scope>
    <source>
        <strain evidence="4">CCUG 50347</strain>
    </source>
</reference>
<keyword evidence="4" id="KW-1185">Reference proteome</keyword>
<dbReference type="EMBL" id="JBHSIM010000072">
    <property type="protein sequence ID" value="MFC4836780.1"/>
    <property type="molecule type" value="Genomic_DNA"/>
</dbReference>
<evidence type="ECO:0000259" key="2">
    <source>
        <dbReference type="Pfam" id="PF02720"/>
    </source>
</evidence>
<dbReference type="InterPro" id="IPR003870">
    <property type="entry name" value="DUF222"/>
</dbReference>
<accession>A0ABV9RX17</accession>
<gene>
    <name evidence="3" type="ORF">ACFPEL_30565</name>
</gene>
<dbReference type="RefSeq" id="WP_345333040.1">
    <property type="nucleotide sequence ID" value="NZ_BAABHN010000072.1"/>
</dbReference>
<protein>
    <submittedName>
        <fullName evidence="3">DUF222 domain-containing protein</fullName>
    </submittedName>
</protein>
<comment type="caution">
    <text evidence="3">The sequence shown here is derived from an EMBL/GenBank/DDBJ whole genome shotgun (WGS) entry which is preliminary data.</text>
</comment>
<organism evidence="3 4">
    <name type="scientific">Actinomycetospora chibensis</name>
    <dbReference type="NCBI Taxonomy" id="663606"/>
    <lineage>
        <taxon>Bacteria</taxon>
        <taxon>Bacillati</taxon>
        <taxon>Actinomycetota</taxon>
        <taxon>Actinomycetes</taxon>
        <taxon>Pseudonocardiales</taxon>
        <taxon>Pseudonocardiaceae</taxon>
        <taxon>Actinomycetospora</taxon>
    </lineage>
</organism>
<dbReference type="Proteomes" id="UP001595909">
    <property type="component" value="Unassembled WGS sequence"/>
</dbReference>